<protein>
    <submittedName>
        <fullName evidence="1">Biofilm development protein YmgB/AriR</fullName>
    </submittedName>
</protein>
<name>A0A447L1S7_SEROD</name>
<dbReference type="Gene3D" id="1.20.5.5260">
    <property type="match status" value="1"/>
</dbReference>
<dbReference type="RefSeq" id="WP_004965360.1">
    <property type="nucleotide sequence ID" value="NZ_JAEKCK010000001.1"/>
</dbReference>
<reference evidence="1 2" key="1">
    <citation type="submission" date="2018-12" db="EMBL/GenBank/DDBJ databases">
        <authorList>
            <consortium name="Pathogen Informatics"/>
        </authorList>
    </citation>
    <scope>NUCLEOTIDE SEQUENCE [LARGE SCALE GENOMIC DNA]</scope>
    <source>
        <strain evidence="1 2">NCTC11214</strain>
    </source>
</reference>
<sequence>MRHSIRQTAKEISEYFNTSDAETRQHAPTLTALVSEMVQDGQPVSNKTLVARLVHKLELESDERQLHNYRLVLEHLLIKNADAAGQ</sequence>
<dbReference type="InterPro" id="IPR024753">
    <property type="entry name" value="AriR"/>
</dbReference>
<dbReference type="AlphaFoldDB" id="A0A447L1S7"/>
<dbReference type="GO" id="GO:0071468">
    <property type="term" value="P:cellular response to acidic pH"/>
    <property type="evidence" value="ECO:0007669"/>
    <property type="project" value="InterPro"/>
</dbReference>
<gene>
    <name evidence="1" type="ORF">NCTC11214_05391</name>
</gene>
<organism evidence="1 2">
    <name type="scientific">Serratia odorifera</name>
    <dbReference type="NCBI Taxonomy" id="618"/>
    <lineage>
        <taxon>Bacteria</taxon>
        <taxon>Pseudomonadati</taxon>
        <taxon>Pseudomonadota</taxon>
        <taxon>Gammaproteobacteria</taxon>
        <taxon>Enterobacterales</taxon>
        <taxon>Yersiniaceae</taxon>
        <taxon>Serratia</taxon>
    </lineage>
</organism>
<dbReference type="EMBL" id="LR134117">
    <property type="protein sequence ID" value="VDZ65270.1"/>
    <property type="molecule type" value="Genomic_DNA"/>
</dbReference>
<dbReference type="Pfam" id="PF10798">
    <property type="entry name" value="YmgB"/>
    <property type="match status" value="1"/>
</dbReference>
<proteinExistence type="predicted"/>
<dbReference type="KEGG" id="sof:NCTC11214_05391"/>
<accession>A0A447L1S7</accession>
<dbReference type="Proteomes" id="UP000281391">
    <property type="component" value="Chromosome"/>
</dbReference>
<evidence type="ECO:0000313" key="2">
    <source>
        <dbReference type="Proteomes" id="UP000281391"/>
    </source>
</evidence>
<evidence type="ECO:0000313" key="1">
    <source>
        <dbReference type="EMBL" id="VDZ65270.1"/>
    </source>
</evidence>